<dbReference type="InterPro" id="IPR011990">
    <property type="entry name" value="TPR-like_helical_dom_sf"/>
</dbReference>
<dbReference type="EMBL" id="BNCQ01000006">
    <property type="protein sequence ID" value="GIL98935.1"/>
    <property type="molecule type" value="Genomic_DNA"/>
</dbReference>
<dbReference type="Gene3D" id="1.25.40.10">
    <property type="entry name" value="Tetratricopeptide repeat domain"/>
    <property type="match status" value="1"/>
</dbReference>
<evidence type="ECO:0000256" key="1">
    <source>
        <dbReference type="PROSITE-ProRule" id="PRU00339"/>
    </source>
</evidence>
<sequence length="140" mass="15284">MAKKGKSSPSKAAPAAPANVEPEIAKKIVELKTEGNNSFARGDFQKALTTYDDAIKLLPTGAPERADFHNNKAACYIGQKRFKEAVKECTSALEVAPNSVRALQRRAKAYEQQGLYKMALADIMAINRTDNASPETQEQE</sequence>
<dbReference type="PROSITE" id="PS50005">
    <property type="entry name" value="TPR"/>
    <property type="match status" value="1"/>
</dbReference>
<evidence type="ECO:0000313" key="2">
    <source>
        <dbReference type="EMBL" id="GIL98935.1"/>
    </source>
</evidence>
<evidence type="ECO:0000313" key="3">
    <source>
        <dbReference type="Proteomes" id="UP000722791"/>
    </source>
</evidence>
<proteinExistence type="predicted"/>
<dbReference type="AlphaFoldDB" id="A0A8J4DG11"/>
<accession>A0A8J4DG11</accession>
<feature type="repeat" description="TPR" evidence="1">
    <location>
        <begin position="28"/>
        <end position="61"/>
    </location>
</feature>
<reference evidence="2" key="1">
    <citation type="journal article" date="2021" name="Proc. Natl. Acad. Sci. U.S.A.">
        <title>Three genomes in the algal genus Volvox reveal the fate of a haploid sex-determining region after a transition to homothallism.</title>
        <authorList>
            <person name="Yamamoto K."/>
            <person name="Hamaji T."/>
            <person name="Kawai-Toyooka H."/>
            <person name="Matsuzaki R."/>
            <person name="Takahashi F."/>
            <person name="Nishimura Y."/>
            <person name="Kawachi M."/>
            <person name="Noguchi H."/>
            <person name="Minakuchi Y."/>
            <person name="Umen J.G."/>
            <person name="Toyoda A."/>
            <person name="Nozaki H."/>
        </authorList>
    </citation>
    <scope>NUCLEOTIDE SEQUENCE</scope>
    <source>
        <strain evidence="2">NIES-3785</strain>
    </source>
</reference>
<keyword evidence="1" id="KW-0802">TPR repeat</keyword>
<name>A0A8J4DG11_9CHLO</name>
<gene>
    <name evidence="2" type="ORF">Vretimale_4252</name>
</gene>
<dbReference type="PANTHER" id="PTHR46183">
    <property type="entry name" value="PROTEIN CLMP1"/>
    <property type="match status" value="1"/>
</dbReference>
<feature type="non-terminal residue" evidence="2">
    <location>
        <position position="140"/>
    </location>
</feature>
<comment type="caution">
    <text evidence="2">The sequence shown here is derived from an EMBL/GenBank/DDBJ whole genome shotgun (WGS) entry which is preliminary data.</text>
</comment>
<dbReference type="Pfam" id="PF14559">
    <property type="entry name" value="TPR_19"/>
    <property type="match status" value="1"/>
</dbReference>
<dbReference type="InterPro" id="IPR044517">
    <property type="entry name" value="PHOX1-4"/>
</dbReference>
<dbReference type="PANTHER" id="PTHR46183:SF8">
    <property type="entry name" value="PROTEIN CLMP1"/>
    <property type="match status" value="1"/>
</dbReference>
<protein>
    <submittedName>
        <fullName evidence="2">Uncharacterized protein</fullName>
    </submittedName>
</protein>
<organism evidence="2 3">
    <name type="scientific">Volvox reticuliferus</name>
    <dbReference type="NCBI Taxonomy" id="1737510"/>
    <lineage>
        <taxon>Eukaryota</taxon>
        <taxon>Viridiplantae</taxon>
        <taxon>Chlorophyta</taxon>
        <taxon>core chlorophytes</taxon>
        <taxon>Chlorophyceae</taxon>
        <taxon>CS clade</taxon>
        <taxon>Chlamydomonadales</taxon>
        <taxon>Volvocaceae</taxon>
        <taxon>Volvox</taxon>
    </lineage>
</organism>
<dbReference type="InterPro" id="IPR019734">
    <property type="entry name" value="TPR_rpt"/>
</dbReference>
<dbReference type="Proteomes" id="UP000722791">
    <property type="component" value="Unassembled WGS sequence"/>
</dbReference>
<dbReference type="SMART" id="SM00028">
    <property type="entry name" value="TPR"/>
    <property type="match status" value="3"/>
</dbReference>
<dbReference type="SUPFAM" id="SSF48452">
    <property type="entry name" value="TPR-like"/>
    <property type="match status" value="1"/>
</dbReference>